<organism evidence="12">
    <name type="scientific">Zeugodacus cucurbitae</name>
    <name type="common">Melon fruit fly</name>
    <name type="synonym">Bactrocera cucurbitae</name>
    <dbReference type="NCBI Taxonomy" id="28588"/>
    <lineage>
        <taxon>Eukaryota</taxon>
        <taxon>Metazoa</taxon>
        <taxon>Ecdysozoa</taxon>
        <taxon>Arthropoda</taxon>
        <taxon>Hexapoda</taxon>
        <taxon>Insecta</taxon>
        <taxon>Pterygota</taxon>
        <taxon>Neoptera</taxon>
        <taxon>Endopterygota</taxon>
        <taxon>Diptera</taxon>
        <taxon>Brachycera</taxon>
        <taxon>Muscomorpha</taxon>
        <taxon>Tephritoidea</taxon>
        <taxon>Tephritidae</taxon>
        <taxon>Zeugodacus</taxon>
        <taxon>Zeugodacus</taxon>
    </lineage>
</organism>
<keyword evidence="1 10" id="KW-0813">Transport</keyword>
<accession>A0A0A1WEI5</accession>
<gene>
    <name evidence="12" type="primary">membrin</name>
    <name evidence="12" type="ORF">g.25242</name>
</gene>
<evidence type="ECO:0000256" key="10">
    <source>
        <dbReference type="PIRNR" id="PIRNR028865"/>
    </source>
</evidence>
<keyword evidence="4 11" id="KW-1133">Transmembrane helix</keyword>
<feature type="transmembrane region" description="Helical" evidence="11">
    <location>
        <begin position="218"/>
        <end position="239"/>
    </location>
</feature>
<dbReference type="GO" id="GO:0031902">
    <property type="term" value="C:late endosome membrane"/>
    <property type="evidence" value="ECO:0007669"/>
    <property type="project" value="TreeGrafter"/>
</dbReference>
<dbReference type="AlphaFoldDB" id="A0A0A1WEI5"/>
<reference evidence="12" key="1">
    <citation type="submission" date="2014-11" db="EMBL/GenBank/DDBJ databases">
        <authorList>
            <person name="Geib S."/>
        </authorList>
    </citation>
    <scope>NUCLEOTIDE SEQUENCE</scope>
</reference>
<evidence type="ECO:0000256" key="3">
    <source>
        <dbReference type="ARBA" id="ARBA00022927"/>
    </source>
</evidence>
<evidence type="ECO:0000256" key="6">
    <source>
        <dbReference type="ARBA" id="ARBA00023136"/>
    </source>
</evidence>
<proteinExistence type="inferred from homology"/>
<evidence type="ECO:0000256" key="4">
    <source>
        <dbReference type="ARBA" id="ARBA00022989"/>
    </source>
</evidence>
<dbReference type="GO" id="GO:0005794">
    <property type="term" value="C:Golgi apparatus"/>
    <property type="evidence" value="ECO:0007669"/>
    <property type="project" value="UniProtKB-SubCell"/>
</dbReference>
<evidence type="ECO:0000256" key="11">
    <source>
        <dbReference type="SAM" id="Phobius"/>
    </source>
</evidence>
<keyword evidence="6 10" id="KW-0472">Membrane</keyword>
<evidence type="ECO:0000256" key="8">
    <source>
        <dbReference type="ARBA" id="ARBA00037862"/>
    </source>
</evidence>
<dbReference type="GO" id="GO:0005484">
    <property type="term" value="F:SNAP receptor activity"/>
    <property type="evidence" value="ECO:0007669"/>
    <property type="project" value="InterPro"/>
</dbReference>
<reference evidence="12" key="2">
    <citation type="journal article" date="2015" name="Gigascience">
        <title>Reconstructing a comprehensive transcriptome assembly of a white-pupal translocated strain of the pest fruit fly Bactrocera cucurbitae.</title>
        <authorList>
            <person name="Sim S.B."/>
            <person name="Calla B."/>
            <person name="Hall B."/>
            <person name="DeRego T."/>
            <person name="Geib S.M."/>
        </authorList>
    </citation>
    <scope>NUCLEOTIDE SEQUENCE</scope>
</reference>
<dbReference type="GO" id="GO:0000149">
    <property type="term" value="F:SNARE binding"/>
    <property type="evidence" value="ECO:0007669"/>
    <property type="project" value="TreeGrafter"/>
</dbReference>
<evidence type="ECO:0000256" key="5">
    <source>
        <dbReference type="ARBA" id="ARBA00023034"/>
    </source>
</evidence>
<dbReference type="GO" id="GO:0012507">
    <property type="term" value="C:ER to Golgi transport vesicle membrane"/>
    <property type="evidence" value="ECO:0007669"/>
    <property type="project" value="TreeGrafter"/>
</dbReference>
<comment type="function">
    <text evidence="7 10">Involved in transport of proteins from the cis/medial-Golgi to the trans-Golgi network.</text>
</comment>
<keyword evidence="12" id="KW-0675">Receptor</keyword>
<protein>
    <submittedName>
        <fullName evidence="12">Probable Golgi SNAP receptor complex member 2</fullName>
    </submittedName>
</protein>
<name>A0A0A1WEI5_ZEUCU</name>
<dbReference type="PIRSF" id="PIRSF028865">
    <property type="entry name" value="Membrin-2"/>
    <property type="match status" value="1"/>
</dbReference>
<dbReference type="Pfam" id="PF12352">
    <property type="entry name" value="V-SNARE_C"/>
    <property type="match status" value="1"/>
</dbReference>
<keyword evidence="5" id="KW-0333">Golgi apparatus</keyword>
<dbReference type="EMBL" id="GBXI01016868">
    <property type="protein sequence ID" value="JAC97423.1"/>
    <property type="molecule type" value="Transcribed_RNA"/>
</dbReference>
<evidence type="ECO:0000256" key="1">
    <source>
        <dbReference type="ARBA" id="ARBA00022448"/>
    </source>
</evidence>
<comment type="similarity">
    <text evidence="9 10">Belongs to the GOSR2 family.</text>
</comment>
<comment type="subcellular location">
    <subcellularLocation>
        <location evidence="8">Golgi apparatus</location>
        <location evidence="8">cis-Golgi network membrane</location>
        <topology evidence="8">Single-pass type IV membrane protein</topology>
    </subcellularLocation>
</comment>
<dbReference type="PANTHER" id="PTHR21230">
    <property type="entry name" value="VESICLE TRANSPORT V-SNARE PROTEIN VTI1-RELATED"/>
    <property type="match status" value="1"/>
</dbReference>
<dbReference type="PANTHER" id="PTHR21230:SF1">
    <property type="entry name" value="GOLGI SNAP RECEPTOR COMPLEX MEMBER 2"/>
    <property type="match status" value="1"/>
</dbReference>
<sequence>MEALYHQTNRMIQEIEQSFQKLAQISGLDTPDVENEIQMKITAVNSNCDRLDVLLYKVPASQRPSAKMRIDQLKYDTRHLQSSLQIYREKRQRRLIERSEREQLLSHRFAANNTGVTETCLDMDYSLQHHTQLNSAHQGVTETCLDMDYSLQHHTQLNSAHQGVDEMIASGGDILSSLINQRETLKGAHRRIHAIGSTLGLSNHTMKLIERRFVEDKYVMLGGMCITLLIIGLVIYFVVF</sequence>
<dbReference type="InterPro" id="IPR027027">
    <property type="entry name" value="GOSR2/Membrin/Bos1"/>
</dbReference>
<dbReference type="CDD" id="cd15863">
    <property type="entry name" value="SNARE_GS27"/>
    <property type="match status" value="1"/>
</dbReference>
<evidence type="ECO:0000313" key="12">
    <source>
        <dbReference type="EMBL" id="JAC97423.1"/>
    </source>
</evidence>
<dbReference type="GO" id="GO:0015031">
    <property type="term" value="P:protein transport"/>
    <property type="evidence" value="ECO:0007669"/>
    <property type="project" value="UniProtKB-KW"/>
</dbReference>
<dbReference type="Gene3D" id="1.20.5.110">
    <property type="match status" value="1"/>
</dbReference>
<dbReference type="GO" id="GO:0031201">
    <property type="term" value="C:SNARE complex"/>
    <property type="evidence" value="ECO:0007669"/>
    <property type="project" value="TreeGrafter"/>
</dbReference>
<evidence type="ECO:0000256" key="2">
    <source>
        <dbReference type="ARBA" id="ARBA00022692"/>
    </source>
</evidence>
<dbReference type="SUPFAM" id="SSF58038">
    <property type="entry name" value="SNARE fusion complex"/>
    <property type="match status" value="1"/>
</dbReference>
<evidence type="ECO:0000256" key="9">
    <source>
        <dbReference type="ARBA" id="ARBA00038172"/>
    </source>
</evidence>
<dbReference type="GO" id="GO:0006906">
    <property type="term" value="P:vesicle fusion"/>
    <property type="evidence" value="ECO:0007669"/>
    <property type="project" value="TreeGrafter"/>
</dbReference>
<keyword evidence="2 11" id="KW-0812">Transmembrane</keyword>
<keyword evidence="3 10" id="KW-0653">Protein transport</keyword>
<dbReference type="GO" id="GO:0005789">
    <property type="term" value="C:endoplasmic reticulum membrane"/>
    <property type="evidence" value="ECO:0007669"/>
    <property type="project" value="TreeGrafter"/>
</dbReference>
<evidence type="ECO:0000256" key="7">
    <source>
        <dbReference type="ARBA" id="ARBA00037078"/>
    </source>
</evidence>